<feature type="compositionally biased region" description="Basic and acidic residues" evidence="1">
    <location>
        <begin position="414"/>
        <end position="426"/>
    </location>
</feature>
<accession>A0AAD4I140</accession>
<dbReference type="Pfam" id="PF00026">
    <property type="entry name" value="Asp"/>
    <property type="match status" value="1"/>
</dbReference>
<dbReference type="InterPro" id="IPR021109">
    <property type="entry name" value="Peptidase_aspartic_dom_sf"/>
</dbReference>
<keyword evidence="2" id="KW-1133">Transmembrane helix</keyword>
<gene>
    <name evidence="4" type="ORF">NEMBOFW57_006267</name>
</gene>
<name>A0AAD4I140_9PEZI</name>
<feature type="compositionally biased region" description="Basic and acidic residues" evidence="1">
    <location>
        <begin position="434"/>
        <end position="444"/>
    </location>
</feature>
<dbReference type="AlphaFoldDB" id="A0AAD4I140"/>
<organism evidence="4 5">
    <name type="scientific">Staphylotrichum longicolle</name>
    <dbReference type="NCBI Taxonomy" id="669026"/>
    <lineage>
        <taxon>Eukaryota</taxon>
        <taxon>Fungi</taxon>
        <taxon>Dikarya</taxon>
        <taxon>Ascomycota</taxon>
        <taxon>Pezizomycotina</taxon>
        <taxon>Sordariomycetes</taxon>
        <taxon>Sordariomycetidae</taxon>
        <taxon>Sordariales</taxon>
        <taxon>Chaetomiaceae</taxon>
        <taxon>Staphylotrichum</taxon>
    </lineage>
</organism>
<dbReference type="EMBL" id="JAHCVI010000002">
    <property type="protein sequence ID" value="KAG7289890.1"/>
    <property type="molecule type" value="Genomic_DNA"/>
</dbReference>
<feature type="region of interest" description="Disordered" evidence="1">
    <location>
        <begin position="213"/>
        <end position="235"/>
    </location>
</feature>
<evidence type="ECO:0000259" key="3">
    <source>
        <dbReference type="PROSITE" id="PS51767"/>
    </source>
</evidence>
<keyword evidence="5" id="KW-1185">Reference proteome</keyword>
<dbReference type="SUPFAM" id="SSF50630">
    <property type="entry name" value="Acid proteases"/>
    <property type="match status" value="1"/>
</dbReference>
<feature type="region of interest" description="Disordered" evidence="1">
    <location>
        <begin position="278"/>
        <end position="383"/>
    </location>
</feature>
<feature type="region of interest" description="Disordered" evidence="1">
    <location>
        <begin position="398"/>
        <end position="474"/>
    </location>
</feature>
<feature type="domain" description="Peptidase A1" evidence="3">
    <location>
        <begin position="1"/>
        <end position="200"/>
    </location>
</feature>
<evidence type="ECO:0000313" key="4">
    <source>
        <dbReference type="EMBL" id="KAG7289890.1"/>
    </source>
</evidence>
<dbReference type="InterPro" id="IPR033121">
    <property type="entry name" value="PEPTIDASE_A1"/>
</dbReference>
<comment type="caution">
    <text evidence="4">The sequence shown here is derived from an EMBL/GenBank/DDBJ whole genome shotgun (WGS) entry which is preliminary data.</text>
</comment>
<feature type="compositionally biased region" description="Low complexity" evidence="1">
    <location>
        <begin position="339"/>
        <end position="357"/>
    </location>
</feature>
<evidence type="ECO:0000256" key="1">
    <source>
        <dbReference type="SAM" id="MobiDB-lite"/>
    </source>
</evidence>
<evidence type="ECO:0000256" key="2">
    <source>
        <dbReference type="SAM" id="Phobius"/>
    </source>
</evidence>
<sequence>MPSLSWSYTAGAKYRLKQVNGQLIFGGYDTSRFDENPVSFSMADDVTRDLVVVLQSISYSGSSSATLLSKPIDIMIDSTDPYLWLPSDVCTAFEQAFGLTLDSASGLYLVNDTHRDALLNSNAQVSFRISDVKSGGDTVTIVLPYAAFDLTARNPLVTGNSSHYFPLKRANSSTQYTLGRTFLQEAYLSADYERKVFNVSACTWNPGAQQHIVAIPPSDSGSGSTGSDGGSSSPSSGLSGGAIAGIVIGALLLVAAVIIIVLRLRRKWLGVGFADAAAAKKPPPDESILKGPVFNAPSARHDSSPDSSIVPYSAADVSAAGSGSGPRSTAEHARQGSRSTVGDGAAGAVAGSSWSGTPPKGGGNATLLDPPVRPGTAELDGNEIRGPLLPAVAENSTGVFELPGSAPPGVPVGDGRRRTMETDRGGPDSLRSLRSSEEVAEGGKHVAGRTPSPPTATSEVNPAAFGRHSLVSNP</sequence>
<feature type="transmembrane region" description="Helical" evidence="2">
    <location>
        <begin position="241"/>
        <end position="262"/>
    </location>
</feature>
<dbReference type="PROSITE" id="PS51767">
    <property type="entry name" value="PEPTIDASE_A1"/>
    <property type="match status" value="1"/>
</dbReference>
<dbReference type="Proteomes" id="UP001197093">
    <property type="component" value="Unassembled WGS sequence"/>
</dbReference>
<reference evidence="4" key="1">
    <citation type="submission" date="2023-02" db="EMBL/GenBank/DDBJ databases">
        <authorList>
            <person name="Palmer J.M."/>
        </authorList>
    </citation>
    <scope>NUCLEOTIDE SEQUENCE</scope>
    <source>
        <strain evidence="4">FW57</strain>
    </source>
</reference>
<keyword evidence="2" id="KW-0812">Transmembrane</keyword>
<proteinExistence type="predicted"/>
<evidence type="ECO:0000313" key="5">
    <source>
        <dbReference type="Proteomes" id="UP001197093"/>
    </source>
</evidence>
<dbReference type="Gene3D" id="2.40.70.10">
    <property type="entry name" value="Acid Proteases"/>
    <property type="match status" value="1"/>
</dbReference>
<protein>
    <recommendedName>
        <fullName evidence="3">Peptidase A1 domain-containing protein</fullName>
    </recommendedName>
</protein>
<keyword evidence="2" id="KW-0472">Membrane</keyword>